<keyword evidence="7 12" id="KW-0862">Zinc</keyword>
<dbReference type="PRINTS" id="PR00083">
    <property type="entry name" value="HOLDHDRGNASE"/>
</dbReference>
<dbReference type="InterPro" id="IPR001692">
    <property type="entry name" value="Histidinol_DH_CS"/>
</dbReference>
<dbReference type="SUPFAM" id="SSF53720">
    <property type="entry name" value="ALDH-like"/>
    <property type="match status" value="1"/>
</dbReference>
<evidence type="ECO:0000256" key="3">
    <source>
        <dbReference type="ARBA" id="ARBA00010178"/>
    </source>
</evidence>
<evidence type="ECO:0000256" key="6">
    <source>
        <dbReference type="ARBA" id="ARBA00022723"/>
    </source>
</evidence>
<comment type="function">
    <text evidence="1 12">Catalyzes the sequential NAD-dependent oxidations of L-histidinol to L-histidinaldehyde and then to L-histidine.</text>
</comment>
<keyword evidence="19" id="KW-1185">Reference proteome</keyword>
<organism evidence="18 19">
    <name type="scientific">Glycomyces harbinensis</name>
    <dbReference type="NCBI Taxonomy" id="58114"/>
    <lineage>
        <taxon>Bacteria</taxon>
        <taxon>Bacillati</taxon>
        <taxon>Actinomycetota</taxon>
        <taxon>Actinomycetes</taxon>
        <taxon>Glycomycetales</taxon>
        <taxon>Glycomycetaceae</taxon>
        <taxon>Glycomyces</taxon>
    </lineage>
</organism>
<evidence type="ECO:0000313" key="18">
    <source>
        <dbReference type="EMBL" id="SDD18701.1"/>
    </source>
</evidence>
<dbReference type="Gene3D" id="1.20.5.1300">
    <property type="match status" value="1"/>
</dbReference>
<evidence type="ECO:0000256" key="9">
    <source>
        <dbReference type="ARBA" id="ARBA00023027"/>
    </source>
</evidence>
<dbReference type="PIRSF" id="PIRSF000099">
    <property type="entry name" value="Histidinol_dh"/>
    <property type="match status" value="1"/>
</dbReference>
<accession>A0A1G6SQ05</accession>
<evidence type="ECO:0000256" key="5">
    <source>
        <dbReference type="ARBA" id="ARBA00016531"/>
    </source>
</evidence>
<evidence type="ECO:0000256" key="17">
    <source>
        <dbReference type="RuleBase" id="RU004175"/>
    </source>
</evidence>
<dbReference type="InterPro" id="IPR012131">
    <property type="entry name" value="Hstdl_DH"/>
</dbReference>
<feature type="binding site" evidence="12 16">
    <location>
        <position position="269"/>
    </location>
    <ligand>
        <name>Zn(2+)</name>
        <dbReference type="ChEBI" id="CHEBI:29105"/>
    </ligand>
</feature>
<dbReference type="CDD" id="cd06572">
    <property type="entry name" value="Histidinol_dh"/>
    <property type="match status" value="1"/>
</dbReference>
<dbReference type="EC" id="1.1.1.23" evidence="4 12"/>
<reference evidence="19" key="1">
    <citation type="submission" date="2016-10" db="EMBL/GenBank/DDBJ databases">
        <authorList>
            <person name="Varghese N."/>
            <person name="Submissions S."/>
        </authorList>
    </citation>
    <scope>NUCLEOTIDE SEQUENCE [LARGE SCALE GENOMIC DNA]</scope>
    <source>
        <strain evidence="19">CGMCC 4.3516</strain>
    </source>
</reference>
<dbReference type="STRING" id="58114.SAMN05216270_102214"/>
<dbReference type="HAMAP" id="MF_01024">
    <property type="entry name" value="HisD"/>
    <property type="match status" value="1"/>
</dbReference>
<feature type="binding site" evidence="12 15">
    <location>
        <position position="339"/>
    </location>
    <ligand>
        <name>substrate</name>
    </ligand>
</feature>
<keyword evidence="10 12" id="KW-0368">Histidine biosynthesis</keyword>
<feature type="binding site" evidence="12 15">
    <location>
        <position position="272"/>
    </location>
    <ligand>
        <name>substrate</name>
    </ligand>
</feature>
<feature type="binding site" evidence="12 15">
    <location>
        <position position="269"/>
    </location>
    <ligand>
        <name>substrate</name>
    </ligand>
</feature>
<feature type="binding site" evidence="12 16">
    <location>
        <position position="372"/>
    </location>
    <ligand>
        <name>Zn(2+)</name>
        <dbReference type="ChEBI" id="CHEBI:29105"/>
    </ligand>
</feature>
<dbReference type="NCBIfam" id="TIGR00069">
    <property type="entry name" value="hisD"/>
    <property type="match status" value="1"/>
</dbReference>
<dbReference type="RefSeq" id="WP_218125058.1">
    <property type="nucleotide sequence ID" value="NZ_FNAD01000002.1"/>
</dbReference>
<protein>
    <recommendedName>
        <fullName evidence="5 12">Histidinol dehydrogenase</fullName>
        <shortName evidence="12">HDH</shortName>
        <ecNumber evidence="4 12">1.1.1.23</ecNumber>
    </recommendedName>
</protein>
<dbReference type="PANTHER" id="PTHR21256:SF2">
    <property type="entry name" value="HISTIDINE BIOSYNTHESIS TRIFUNCTIONAL PROTEIN"/>
    <property type="match status" value="1"/>
</dbReference>
<dbReference type="AlphaFoldDB" id="A0A1G6SQ05"/>
<evidence type="ECO:0000256" key="15">
    <source>
        <dbReference type="PIRSR" id="PIRSR000099-3"/>
    </source>
</evidence>
<keyword evidence="9 12" id="KW-0520">NAD</keyword>
<feature type="binding site" evidence="12 15">
    <location>
        <position position="431"/>
    </location>
    <ligand>
        <name>substrate</name>
    </ligand>
</feature>
<feature type="binding site" evidence="12 15">
    <location>
        <position position="247"/>
    </location>
    <ligand>
        <name>substrate</name>
    </ligand>
</feature>
<dbReference type="FunFam" id="3.40.50.1980:FF:000001">
    <property type="entry name" value="Histidinol dehydrogenase"/>
    <property type="match status" value="1"/>
</dbReference>
<evidence type="ECO:0000256" key="13">
    <source>
        <dbReference type="PIRNR" id="PIRNR000099"/>
    </source>
</evidence>
<feature type="binding site" evidence="12 16">
    <location>
        <position position="431"/>
    </location>
    <ligand>
        <name>Zn(2+)</name>
        <dbReference type="ChEBI" id="CHEBI:29105"/>
    </ligand>
</feature>
<keyword evidence="8 12" id="KW-0560">Oxidoreductase</keyword>
<gene>
    <name evidence="12" type="primary">hisD</name>
    <name evidence="18" type="ORF">SAMN05216270_102214</name>
</gene>
<evidence type="ECO:0000256" key="7">
    <source>
        <dbReference type="ARBA" id="ARBA00022833"/>
    </source>
</evidence>
<comment type="caution">
    <text evidence="12">Lacks conserved residue(s) required for the propagation of feature annotation.</text>
</comment>
<comment type="pathway">
    <text evidence="2 12">Amino-acid biosynthesis; L-histidine biosynthesis; L-histidine from 5-phospho-alpha-D-ribose 1-diphosphate: step 9/9.</text>
</comment>
<dbReference type="InterPro" id="IPR022695">
    <property type="entry name" value="Histidinol_DH_monofunct"/>
</dbReference>
<dbReference type="PANTHER" id="PTHR21256">
    <property type="entry name" value="HISTIDINOL DEHYDROGENASE HDH"/>
    <property type="match status" value="1"/>
</dbReference>
<dbReference type="Pfam" id="PF00815">
    <property type="entry name" value="Histidinol_dh"/>
    <property type="match status" value="1"/>
</dbReference>
<evidence type="ECO:0000256" key="14">
    <source>
        <dbReference type="PIRSR" id="PIRSR000099-1"/>
    </source>
</evidence>
<feature type="binding site" evidence="12 16">
    <location>
        <position position="272"/>
    </location>
    <ligand>
        <name>Zn(2+)</name>
        <dbReference type="ChEBI" id="CHEBI:29105"/>
    </ligand>
</feature>
<comment type="similarity">
    <text evidence="3 12 13 17">Belongs to the histidinol dehydrogenase family.</text>
</comment>
<evidence type="ECO:0000256" key="10">
    <source>
        <dbReference type="ARBA" id="ARBA00023102"/>
    </source>
</evidence>
<feature type="binding site" evidence="12 15">
    <location>
        <position position="372"/>
    </location>
    <ligand>
        <name>substrate</name>
    </ligand>
</feature>
<dbReference type="GO" id="GO:0005829">
    <property type="term" value="C:cytosol"/>
    <property type="evidence" value="ECO:0007669"/>
    <property type="project" value="TreeGrafter"/>
</dbReference>
<evidence type="ECO:0000256" key="11">
    <source>
        <dbReference type="ARBA" id="ARBA00049489"/>
    </source>
</evidence>
<dbReference type="GO" id="GO:0000105">
    <property type="term" value="P:L-histidine biosynthetic process"/>
    <property type="evidence" value="ECO:0007669"/>
    <property type="project" value="UniProtKB-UniRule"/>
</dbReference>
<keyword evidence="12" id="KW-0028">Amino-acid biosynthesis</keyword>
<evidence type="ECO:0000256" key="2">
    <source>
        <dbReference type="ARBA" id="ARBA00004940"/>
    </source>
</evidence>
<dbReference type="UniPathway" id="UPA00031">
    <property type="reaction ID" value="UER00014"/>
</dbReference>
<evidence type="ECO:0000256" key="16">
    <source>
        <dbReference type="PIRSR" id="PIRSR000099-4"/>
    </source>
</evidence>
<dbReference type="GO" id="GO:0004399">
    <property type="term" value="F:histidinol dehydrogenase activity"/>
    <property type="evidence" value="ECO:0007669"/>
    <property type="project" value="UniProtKB-UniRule"/>
</dbReference>
<feature type="active site" description="Proton acceptor" evidence="12 14">
    <location>
        <position position="338"/>
    </location>
</feature>
<dbReference type="EMBL" id="FNAD01000002">
    <property type="protein sequence ID" value="SDD18701.1"/>
    <property type="molecule type" value="Genomic_DNA"/>
</dbReference>
<evidence type="ECO:0000256" key="12">
    <source>
        <dbReference type="HAMAP-Rule" id="MF_01024"/>
    </source>
</evidence>
<evidence type="ECO:0000256" key="8">
    <source>
        <dbReference type="ARBA" id="ARBA00023002"/>
    </source>
</evidence>
<feature type="binding site" evidence="12 15">
    <location>
        <position position="426"/>
    </location>
    <ligand>
        <name>substrate</name>
    </ligand>
</feature>
<sequence>MLRRIDLSGEVADYPARALRELMPRAPFDVNEALRSVQPLIDDIARRGTPAVVEIVERFDGVHLEHLRVPATAIKTAVEELDPELRRAYETSIRRVRAAHEAQRLPEVVTEVAPGGTITERYLPVGRVGLYAPGGLAVLASSVIMNAVPAQIAGVGSIALASPAQKTNGGLPDQGILAVAGLLGLDEVYAVGGPAAIAMFAYGARREDGAVECEAVDMITGPGNIYVTAAKRAVRGLVGIDAEAGTTEIAVIADATADPVHVAADLISQAEHDPAAASVLITDSRELADAVDAELARRAPEARHAQRILTALAGEQSGTILVDDIDEAVAVADAYAAEHLEIQTADAREVALRVRNAGAIFIGAYSPVSLGDYCAGSNHVLPTGGCARHSAGLSVHTFLRGVHLIDYSRDALEAVADDVVAFANSEDLPSHGEAVSARFADPAVKAGPSLKADLPVKAGPPVKELP</sequence>
<keyword evidence="6 12" id="KW-0479">Metal-binding</keyword>
<dbReference type="InterPro" id="IPR016161">
    <property type="entry name" value="Ald_DH/histidinol_DH"/>
</dbReference>
<evidence type="ECO:0000256" key="4">
    <source>
        <dbReference type="ARBA" id="ARBA00012965"/>
    </source>
</evidence>
<feature type="active site" description="Proton acceptor" evidence="12 14">
    <location>
        <position position="339"/>
    </location>
</feature>
<dbReference type="GO" id="GO:0008270">
    <property type="term" value="F:zinc ion binding"/>
    <property type="evidence" value="ECO:0007669"/>
    <property type="project" value="UniProtKB-UniRule"/>
</dbReference>
<comment type="cofactor">
    <cofactor evidence="12 16">
        <name>Zn(2+)</name>
        <dbReference type="ChEBI" id="CHEBI:29105"/>
    </cofactor>
    <text evidence="12 16">Binds 1 zinc ion per subunit.</text>
</comment>
<evidence type="ECO:0000256" key="1">
    <source>
        <dbReference type="ARBA" id="ARBA00003850"/>
    </source>
</evidence>
<evidence type="ECO:0000313" key="19">
    <source>
        <dbReference type="Proteomes" id="UP000198949"/>
    </source>
</evidence>
<name>A0A1G6SQ05_9ACTN</name>
<proteinExistence type="inferred from homology"/>
<comment type="catalytic activity">
    <reaction evidence="11 12">
        <text>L-histidinol + 2 NAD(+) + H2O = L-histidine + 2 NADH + 3 H(+)</text>
        <dbReference type="Rhea" id="RHEA:20641"/>
        <dbReference type="ChEBI" id="CHEBI:15377"/>
        <dbReference type="ChEBI" id="CHEBI:15378"/>
        <dbReference type="ChEBI" id="CHEBI:57540"/>
        <dbReference type="ChEBI" id="CHEBI:57595"/>
        <dbReference type="ChEBI" id="CHEBI:57699"/>
        <dbReference type="ChEBI" id="CHEBI:57945"/>
        <dbReference type="EC" id="1.1.1.23"/>
    </reaction>
</comment>
<dbReference type="Proteomes" id="UP000198949">
    <property type="component" value="Unassembled WGS sequence"/>
</dbReference>
<dbReference type="GO" id="GO:0051287">
    <property type="term" value="F:NAD binding"/>
    <property type="evidence" value="ECO:0007669"/>
    <property type="project" value="InterPro"/>
</dbReference>
<dbReference type="PROSITE" id="PS00611">
    <property type="entry name" value="HISOL_DEHYDROGENASE"/>
    <property type="match status" value="1"/>
</dbReference>
<dbReference type="Gene3D" id="3.40.50.1980">
    <property type="entry name" value="Nitrogenase molybdenum iron protein domain"/>
    <property type="match status" value="2"/>
</dbReference>